<gene>
    <name evidence="8" type="ORF">BKA23_0703</name>
</gene>
<dbReference type="PROSITE" id="PS50895">
    <property type="entry name" value="SURF1"/>
    <property type="match status" value="1"/>
</dbReference>
<keyword evidence="4" id="KW-1133">Transmembrane helix</keyword>
<feature type="region of interest" description="Disordered" evidence="7">
    <location>
        <begin position="229"/>
        <end position="269"/>
    </location>
</feature>
<evidence type="ECO:0000256" key="2">
    <source>
        <dbReference type="ARBA" id="ARBA00007165"/>
    </source>
</evidence>
<keyword evidence="3" id="KW-0812">Transmembrane</keyword>
<evidence type="ECO:0000313" key="9">
    <source>
        <dbReference type="Proteomes" id="UP000318297"/>
    </source>
</evidence>
<dbReference type="PANTHER" id="PTHR23427:SF2">
    <property type="entry name" value="SURFEIT LOCUS PROTEIN 1"/>
    <property type="match status" value="1"/>
</dbReference>
<organism evidence="8 9">
    <name type="scientific">Rudaeicoccus suwonensis</name>
    <dbReference type="NCBI Taxonomy" id="657409"/>
    <lineage>
        <taxon>Bacteria</taxon>
        <taxon>Bacillati</taxon>
        <taxon>Actinomycetota</taxon>
        <taxon>Actinomycetes</taxon>
        <taxon>Micrococcales</taxon>
        <taxon>Dermacoccaceae</taxon>
        <taxon>Rudaeicoccus</taxon>
    </lineage>
</organism>
<evidence type="ECO:0000313" key="8">
    <source>
        <dbReference type="EMBL" id="TWE11910.1"/>
    </source>
</evidence>
<evidence type="ECO:0000256" key="3">
    <source>
        <dbReference type="ARBA" id="ARBA00022692"/>
    </source>
</evidence>
<dbReference type="Pfam" id="PF02104">
    <property type="entry name" value="SURF1"/>
    <property type="match status" value="1"/>
</dbReference>
<dbReference type="AlphaFoldDB" id="A0A561E8L8"/>
<dbReference type="InterPro" id="IPR002994">
    <property type="entry name" value="Surf1/Shy1"/>
</dbReference>
<evidence type="ECO:0000256" key="5">
    <source>
        <dbReference type="ARBA" id="ARBA00023136"/>
    </source>
</evidence>
<comment type="similarity">
    <text evidence="2 6">Belongs to the SURF1 family.</text>
</comment>
<proteinExistence type="inferred from homology"/>
<name>A0A561E8L8_9MICO</name>
<reference evidence="8 9" key="1">
    <citation type="submission" date="2019-06" db="EMBL/GenBank/DDBJ databases">
        <title>Sequencing the genomes of 1000 actinobacteria strains.</title>
        <authorList>
            <person name="Klenk H.-P."/>
        </authorList>
    </citation>
    <scope>NUCLEOTIDE SEQUENCE [LARGE SCALE GENOMIC DNA]</scope>
    <source>
        <strain evidence="8 9">DSM 19560</strain>
    </source>
</reference>
<keyword evidence="9" id="KW-1185">Reference proteome</keyword>
<comment type="subcellular location">
    <subcellularLocation>
        <location evidence="6">Cell membrane</location>
        <topology evidence="6">Multi-pass membrane protein</topology>
    </subcellularLocation>
    <subcellularLocation>
        <location evidence="1">Membrane</location>
    </subcellularLocation>
</comment>
<protein>
    <recommendedName>
        <fullName evidence="6">SURF1-like protein</fullName>
    </recommendedName>
</protein>
<dbReference type="InterPro" id="IPR045214">
    <property type="entry name" value="Surf1/Surf4"/>
</dbReference>
<keyword evidence="6" id="KW-1003">Cell membrane</keyword>
<dbReference type="CDD" id="cd06662">
    <property type="entry name" value="SURF1"/>
    <property type="match status" value="1"/>
</dbReference>
<evidence type="ECO:0000256" key="1">
    <source>
        <dbReference type="ARBA" id="ARBA00004370"/>
    </source>
</evidence>
<accession>A0A561E8L8</accession>
<sequence length="269" mass="28357">MLGLLALAIVLAAGCVYAGLWQLDVAQRDGSKSMSDQAARPAVQLEKFITPQQTFPSDGSLRKVSVTGTYDASGQVYVSGRVLHGVNGYWVVTPLLVQSTGAQIPVVRGFVPTPTAPAPASGRQEVTVEGALAPGEAPSDGIAPGDVLTTVDLATLLDHWGGNVYNGFIFMTSESPVATVAPIQTFPPPTPADSGLNLLNAGYALQWWAFAIFAFFMWGRVVRDESRAEVEAAQQASSAERDNGTADRATVGSSTTDETRHTPTKDVHV</sequence>
<comment type="caution">
    <text evidence="8">The sequence shown here is derived from an EMBL/GenBank/DDBJ whole genome shotgun (WGS) entry which is preliminary data.</text>
</comment>
<dbReference type="EMBL" id="VIVQ01000001">
    <property type="protein sequence ID" value="TWE11910.1"/>
    <property type="molecule type" value="Genomic_DNA"/>
</dbReference>
<dbReference type="Proteomes" id="UP000318297">
    <property type="component" value="Unassembled WGS sequence"/>
</dbReference>
<evidence type="ECO:0000256" key="7">
    <source>
        <dbReference type="SAM" id="MobiDB-lite"/>
    </source>
</evidence>
<evidence type="ECO:0000256" key="6">
    <source>
        <dbReference type="RuleBase" id="RU363076"/>
    </source>
</evidence>
<evidence type="ECO:0000256" key="4">
    <source>
        <dbReference type="ARBA" id="ARBA00022989"/>
    </source>
</evidence>
<keyword evidence="5" id="KW-0472">Membrane</keyword>
<dbReference type="PANTHER" id="PTHR23427">
    <property type="entry name" value="SURFEIT LOCUS PROTEIN"/>
    <property type="match status" value="1"/>
</dbReference>
<feature type="compositionally biased region" description="Basic and acidic residues" evidence="7">
    <location>
        <begin position="257"/>
        <end position="269"/>
    </location>
</feature>
<dbReference type="GO" id="GO:0005886">
    <property type="term" value="C:plasma membrane"/>
    <property type="evidence" value="ECO:0007669"/>
    <property type="project" value="UniProtKB-SubCell"/>
</dbReference>